<dbReference type="Proteomes" id="UP000887116">
    <property type="component" value="Unassembled WGS sequence"/>
</dbReference>
<reference evidence="2" key="1">
    <citation type="submission" date="2020-07" db="EMBL/GenBank/DDBJ databases">
        <title>Multicomponent nature underlies the extraordinary mechanical properties of spider dragline silk.</title>
        <authorList>
            <person name="Kono N."/>
            <person name="Nakamura H."/>
            <person name="Mori M."/>
            <person name="Yoshida Y."/>
            <person name="Ohtoshi R."/>
            <person name="Malay A.D."/>
            <person name="Moran D.A.P."/>
            <person name="Tomita M."/>
            <person name="Numata K."/>
            <person name="Arakawa K."/>
        </authorList>
    </citation>
    <scope>NUCLEOTIDE SEQUENCE</scope>
</reference>
<feature type="non-terminal residue" evidence="2">
    <location>
        <position position="1"/>
    </location>
</feature>
<dbReference type="EMBL" id="BMAO01038033">
    <property type="protein sequence ID" value="GFR22082.1"/>
    <property type="molecule type" value="Genomic_DNA"/>
</dbReference>
<keyword evidence="3" id="KW-1185">Reference proteome</keyword>
<organism evidence="2 3">
    <name type="scientific">Trichonephila clavata</name>
    <name type="common">Joro spider</name>
    <name type="synonym">Nephila clavata</name>
    <dbReference type="NCBI Taxonomy" id="2740835"/>
    <lineage>
        <taxon>Eukaryota</taxon>
        <taxon>Metazoa</taxon>
        <taxon>Ecdysozoa</taxon>
        <taxon>Arthropoda</taxon>
        <taxon>Chelicerata</taxon>
        <taxon>Arachnida</taxon>
        <taxon>Araneae</taxon>
        <taxon>Araneomorphae</taxon>
        <taxon>Entelegynae</taxon>
        <taxon>Araneoidea</taxon>
        <taxon>Nephilidae</taxon>
        <taxon>Trichonephila</taxon>
    </lineage>
</organism>
<dbReference type="AlphaFoldDB" id="A0A8X6HE66"/>
<accession>A0A8X6HE66</accession>
<proteinExistence type="predicted"/>
<name>A0A8X6HE66_TRICU</name>
<evidence type="ECO:0000256" key="1">
    <source>
        <dbReference type="SAM" id="SignalP"/>
    </source>
</evidence>
<feature type="chain" id="PRO_5036482442" evidence="1">
    <location>
        <begin position="31"/>
        <end position="148"/>
    </location>
</feature>
<feature type="signal peptide" evidence="1">
    <location>
        <begin position="1"/>
        <end position="30"/>
    </location>
</feature>
<evidence type="ECO:0000313" key="2">
    <source>
        <dbReference type="EMBL" id="GFR22082.1"/>
    </source>
</evidence>
<comment type="caution">
    <text evidence="2">The sequence shown here is derived from an EMBL/GenBank/DDBJ whole genome shotgun (WGS) entry which is preliminary data.</text>
</comment>
<protein>
    <submittedName>
        <fullName evidence="2">Uncharacterized protein</fullName>
    </submittedName>
</protein>
<gene>
    <name evidence="2" type="ORF">TNCT_282631</name>
</gene>
<sequence length="148" mass="16600">FDSDGEGREKPFSSTHVLLLLFSAVCSCRSAGRRQIMPAPVCSACRLFIFDSSARRPDHWKKRRPGIVCCVHLTSSGDPRVPQHTPVFYGLVSVTSSRLNRRHQDQMVFTCRAAADPIPVPSQTVHLHLMNHTERSHPSNLKAIFPKI</sequence>
<keyword evidence="1" id="KW-0732">Signal</keyword>
<evidence type="ECO:0000313" key="3">
    <source>
        <dbReference type="Proteomes" id="UP000887116"/>
    </source>
</evidence>